<keyword evidence="1" id="KW-0479">Metal-binding</keyword>
<evidence type="ECO:0000313" key="3">
    <source>
        <dbReference type="EMBL" id="GII35766.1"/>
    </source>
</evidence>
<dbReference type="PROSITE" id="PS50966">
    <property type="entry name" value="ZF_SWIM"/>
    <property type="match status" value="1"/>
</dbReference>
<proteinExistence type="predicted"/>
<dbReference type="EMBL" id="BOOP01000003">
    <property type="protein sequence ID" value="GII35766.1"/>
    <property type="molecule type" value="Genomic_DNA"/>
</dbReference>
<organism evidence="3 4">
    <name type="scientific">Planotetraspora phitsanulokensis</name>
    <dbReference type="NCBI Taxonomy" id="575192"/>
    <lineage>
        <taxon>Bacteria</taxon>
        <taxon>Bacillati</taxon>
        <taxon>Actinomycetota</taxon>
        <taxon>Actinomycetes</taxon>
        <taxon>Streptosporangiales</taxon>
        <taxon>Streptosporangiaceae</taxon>
        <taxon>Planotetraspora</taxon>
    </lineage>
</organism>
<accession>A0A8J3XCK7</accession>
<comment type="caution">
    <text evidence="3">The sequence shown here is derived from an EMBL/GenBank/DDBJ whole genome shotgun (WGS) entry which is preliminary data.</text>
</comment>
<dbReference type="AlphaFoldDB" id="A0A8J3XCK7"/>
<keyword evidence="1" id="KW-0862">Zinc</keyword>
<dbReference type="InterPro" id="IPR007527">
    <property type="entry name" value="Znf_SWIM"/>
</dbReference>
<feature type="domain" description="SWIM-type" evidence="2">
    <location>
        <begin position="387"/>
        <end position="424"/>
    </location>
</feature>
<gene>
    <name evidence="3" type="ORF">Pph01_07690</name>
</gene>
<sequence length="427" mass="45567">MTVALATLSPTIGGLPVFFDGWVGRPRLVAALLLSVGAVARARYFMPASARLLDPVLTSGDEMLRIEAFSSCCGVYARVDLLGDHLGEVSVGTGTTNVDLGQEVRDALARVDDATELRLSVGSAGLRVTTRVGSAVERKVKLPVRWVKGLGEAALAQVGMRPMARLGAVGARRLLDALPPASSASAPPYELVPAQSGFRFSQAPRSGAVSVAGPYRLRELRPLARFATGMRIWARPGDGARSCAFELAVPGARVWFVLSPDVARGFSGEGAALDLLADAPTVAEAVQLRGYLGWRARLDENELAGLADTSPERIQALLTVLGSQGLVGRDLAADAWFRRDLPFAQELIPRLAPRVGRAATITRADIEIRELQSGGHEIFVRSGDIEHRVNLDGDSASCTCQWYTRHLDSRGPCRHVLAARAHLGEVS</sequence>
<dbReference type="Pfam" id="PF04434">
    <property type="entry name" value="SWIM"/>
    <property type="match status" value="1"/>
</dbReference>
<dbReference type="Proteomes" id="UP000622547">
    <property type="component" value="Unassembled WGS sequence"/>
</dbReference>
<keyword evidence="1" id="KW-0863">Zinc-finger</keyword>
<reference evidence="3 4" key="1">
    <citation type="submission" date="2021-01" db="EMBL/GenBank/DDBJ databases">
        <title>Whole genome shotgun sequence of Planotetraspora phitsanulokensis NBRC 104273.</title>
        <authorList>
            <person name="Komaki H."/>
            <person name="Tamura T."/>
        </authorList>
    </citation>
    <scope>NUCLEOTIDE SEQUENCE [LARGE SCALE GENOMIC DNA]</scope>
    <source>
        <strain evidence="3 4">NBRC 104273</strain>
    </source>
</reference>
<evidence type="ECO:0000259" key="2">
    <source>
        <dbReference type="PROSITE" id="PS50966"/>
    </source>
</evidence>
<evidence type="ECO:0000256" key="1">
    <source>
        <dbReference type="PROSITE-ProRule" id="PRU00325"/>
    </source>
</evidence>
<dbReference type="GO" id="GO:0008270">
    <property type="term" value="F:zinc ion binding"/>
    <property type="evidence" value="ECO:0007669"/>
    <property type="project" value="UniProtKB-KW"/>
</dbReference>
<keyword evidence="4" id="KW-1185">Reference proteome</keyword>
<name>A0A8J3XCK7_9ACTN</name>
<protein>
    <recommendedName>
        <fullName evidence="2">SWIM-type domain-containing protein</fullName>
    </recommendedName>
</protein>
<evidence type="ECO:0000313" key="4">
    <source>
        <dbReference type="Proteomes" id="UP000622547"/>
    </source>
</evidence>